<feature type="compositionally biased region" description="Low complexity" evidence="1">
    <location>
        <begin position="88"/>
        <end position="98"/>
    </location>
</feature>
<accession>A0ABT7LDW1</accession>
<reference evidence="2 3" key="1">
    <citation type="submission" date="2023-06" db="EMBL/GenBank/DDBJ databases">
        <title>Pelomonas sp. APW6 16S ribosomal RNA gene genome sequencing and assembly.</title>
        <authorList>
            <person name="Woo H."/>
        </authorList>
    </citation>
    <scope>NUCLEOTIDE SEQUENCE [LARGE SCALE GENOMIC DNA]</scope>
    <source>
        <strain evidence="2 3">APW6</strain>
    </source>
</reference>
<feature type="region of interest" description="Disordered" evidence="1">
    <location>
        <begin position="1"/>
        <end position="136"/>
    </location>
</feature>
<name>A0ABT7LDW1_9BURK</name>
<dbReference type="Proteomes" id="UP001238603">
    <property type="component" value="Unassembled WGS sequence"/>
</dbReference>
<proteinExistence type="predicted"/>
<dbReference type="RefSeq" id="WP_285981174.1">
    <property type="nucleotide sequence ID" value="NZ_JASVDS010000001.1"/>
</dbReference>
<evidence type="ECO:0000313" key="3">
    <source>
        <dbReference type="Proteomes" id="UP001238603"/>
    </source>
</evidence>
<sequence length="136" mass="13679">MASSLSTHAAARPQARGAAHASPHSRAATASGAMPRSGVMDSARMVAQRQRLADVSGAGSAVGGGTIQRMTHPSAGGQTPGHPTPPASTQGSTHGSSSTDEDTGRRTGVIHYTGAAAMPRPQSRDPGAFLSRDPED</sequence>
<protein>
    <submittedName>
        <fullName evidence="2">Uncharacterized protein</fullName>
    </submittedName>
</protein>
<dbReference type="EMBL" id="JASVDS010000001">
    <property type="protein sequence ID" value="MDL5031054.1"/>
    <property type="molecule type" value="Genomic_DNA"/>
</dbReference>
<evidence type="ECO:0000313" key="2">
    <source>
        <dbReference type="EMBL" id="MDL5031054.1"/>
    </source>
</evidence>
<feature type="compositionally biased region" description="Low complexity" evidence="1">
    <location>
        <begin position="8"/>
        <end position="21"/>
    </location>
</feature>
<organism evidence="2 3">
    <name type="scientific">Roseateles subflavus</name>
    <dbReference type="NCBI Taxonomy" id="3053353"/>
    <lineage>
        <taxon>Bacteria</taxon>
        <taxon>Pseudomonadati</taxon>
        <taxon>Pseudomonadota</taxon>
        <taxon>Betaproteobacteria</taxon>
        <taxon>Burkholderiales</taxon>
        <taxon>Sphaerotilaceae</taxon>
        <taxon>Roseateles</taxon>
    </lineage>
</organism>
<comment type="caution">
    <text evidence="2">The sequence shown here is derived from an EMBL/GenBank/DDBJ whole genome shotgun (WGS) entry which is preliminary data.</text>
</comment>
<keyword evidence="3" id="KW-1185">Reference proteome</keyword>
<gene>
    <name evidence="2" type="ORF">QRD43_03965</name>
</gene>
<evidence type="ECO:0000256" key="1">
    <source>
        <dbReference type="SAM" id="MobiDB-lite"/>
    </source>
</evidence>